<proteinExistence type="predicted"/>
<sequence length="66" mass="7502">MLFLLNGEYGNYIMVCNFSQQRDGTDGGIDFIHLLIAISSDNETIIHVINIFTFLCKVVSKNNLYN</sequence>
<dbReference type="Gramene" id="ONI13866">
    <property type="protein sequence ID" value="ONI13866"/>
    <property type="gene ID" value="PRUPE_4G250400"/>
</dbReference>
<keyword evidence="2" id="KW-1185">Reference proteome</keyword>
<organism evidence="1 2">
    <name type="scientific">Prunus persica</name>
    <name type="common">Peach</name>
    <name type="synonym">Amygdalus persica</name>
    <dbReference type="NCBI Taxonomy" id="3760"/>
    <lineage>
        <taxon>Eukaryota</taxon>
        <taxon>Viridiplantae</taxon>
        <taxon>Streptophyta</taxon>
        <taxon>Embryophyta</taxon>
        <taxon>Tracheophyta</taxon>
        <taxon>Spermatophyta</taxon>
        <taxon>Magnoliopsida</taxon>
        <taxon>eudicotyledons</taxon>
        <taxon>Gunneridae</taxon>
        <taxon>Pentapetalae</taxon>
        <taxon>rosids</taxon>
        <taxon>fabids</taxon>
        <taxon>Rosales</taxon>
        <taxon>Rosaceae</taxon>
        <taxon>Amygdaloideae</taxon>
        <taxon>Amygdaleae</taxon>
        <taxon>Prunus</taxon>
    </lineage>
</organism>
<dbReference type="AlphaFoldDB" id="A0A251PQL7"/>
<dbReference type="Proteomes" id="UP000006882">
    <property type="component" value="Chromosome G4"/>
</dbReference>
<gene>
    <name evidence="1" type="ORF">PRUPE_4G250400</name>
</gene>
<dbReference type="EMBL" id="CM007654">
    <property type="protein sequence ID" value="ONI13866.1"/>
    <property type="molecule type" value="Genomic_DNA"/>
</dbReference>
<name>A0A251PQL7_PRUPE</name>
<evidence type="ECO:0000313" key="2">
    <source>
        <dbReference type="Proteomes" id="UP000006882"/>
    </source>
</evidence>
<reference evidence="1 2" key="1">
    <citation type="journal article" date="2013" name="Nat. Genet.">
        <title>The high-quality draft genome of peach (Prunus persica) identifies unique patterns of genetic diversity, domestication and genome evolution.</title>
        <authorList>
            <consortium name="International Peach Genome Initiative"/>
            <person name="Verde I."/>
            <person name="Abbott A.G."/>
            <person name="Scalabrin S."/>
            <person name="Jung S."/>
            <person name="Shu S."/>
            <person name="Marroni F."/>
            <person name="Zhebentyayeva T."/>
            <person name="Dettori M.T."/>
            <person name="Grimwood J."/>
            <person name="Cattonaro F."/>
            <person name="Zuccolo A."/>
            <person name="Rossini L."/>
            <person name="Jenkins J."/>
            <person name="Vendramin E."/>
            <person name="Meisel L.A."/>
            <person name="Decroocq V."/>
            <person name="Sosinski B."/>
            <person name="Prochnik S."/>
            <person name="Mitros T."/>
            <person name="Policriti A."/>
            <person name="Cipriani G."/>
            <person name="Dondini L."/>
            <person name="Ficklin S."/>
            <person name="Goodstein D.M."/>
            <person name="Xuan P."/>
            <person name="Del Fabbro C."/>
            <person name="Aramini V."/>
            <person name="Copetti D."/>
            <person name="Gonzalez S."/>
            <person name="Horner D.S."/>
            <person name="Falchi R."/>
            <person name="Lucas S."/>
            <person name="Mica E."/>
            <person name="Maldonado J."/>
            <person name="Lazzari B."/>
            <person name="Bielenberg D."/>
            <person name="Pirona R."/>
            <person name="Miculan M."/>
            <person name="Barakat A."/>
            <person name="Testolin R."/>
            <person name="Stella A."/>
            <person name="Tartarini S."/>
            <person name="Tonutti P."/>
            <person name="Arus P."/>
            <person name="Orellana A."/>
            <person name="Wells C."/>
            <person name="Main D."/>
            <person name="Vizzotto G."/>
            <person name="Silva H."/>
            <person name="Salamini F."/>
            <person name="Schmutz J."/>
            <person name="Morgante M."/>
            <person name="Rokhsar D.S."/>
        </authorList>
    </citation>
    <scope>NUCLEOTIDE SEQUENCE [LARGE SCALE GENOMIC DNA]</scope>
    <source>
        <strain evidence="2">cv. Nemared</strain>
    </source>
</reference>
<protein>
    <submittedName>
        <fullName evidence="1">Uncharacterized protein</fullName>
    </submittedName>
</protein>
<evidence type="ECO:0000313" key="1">
    <source>
        <dbReference type="EMBL" id="ONI13866.1"/>
    </source>
</evidence>
<accession>A0A251PQL7</accession>